<dbReference type="Pfam" id="PF00642">
    <property type="entry name" value="zf-CCCH"/>
    <property type="match status" value="1"/>
</dbReference>
<keyword evidence="2 4" id="KW-0863">Zinc-finger</keyword>
<dbReference type="InterPro" id="IPR036855">
    <property type="entry name" value="Znf_CCCH_sf"/>
</dbReference>
<dbReference type="GO" id="GO:0008270">
    <property type="term" value="F:zinc ion binding"/>
    <property type="evidence" value="ECO:0007669"/>
    <property type="project" value="UniProtKB-KW"/>
</dbReference>
<dbReference type="OrthoDB" id="410307at2759"/>
<evidence type="ECO:0000313" key="8">
    <source>
        <dbReference type="WBParaSite" id="HNAJ_0000376101-mRNA-1"/>
    </source>
</evidence>
<keyword evidence="3 4" id="KW-0862">Zinc</keyword>
<organism evidence="8">
    <name type="scientific">Rodentolepis nana</name>
    <name type="common">Dwarf tapeworm</name>
    <name type="synonym">Hymenolepis nana</name>
    <dbReference type="NCBI Taxonomy" id="102285"/>
    <lineage>
        <taxon>Eukaryota</taxon>
        <taxon>Metazoa</taxon>
        <taxon>Spiralia</taxon>
        <taxon>Lophotrochozoa</taxon>
        <taxon>Platyhelminthes</taxon>
        <taxon>Cestoda</taxon>
        <taxon>Eucestoda</taxon>
        <taxon>Cyclophyllidea</taxon>
        <taxon>Hymenolepididae</taxon>
        <taxon>Rodentolepis</taxon>
    </lineage>
</organism>
<feature type="domain" description="C3H1-type" evidence="5">
    <location>
        <begin position="3"/>
        <end position="31"/>
    </location>
</feature>
<dbReference type="InterPro" id="IPR000571">
    <property type="entry name" value="Znf_CCCH"/>
</dbReference>
<evidence type="ECO:0000259" key="5">
    <source>
        <dbReference type="PROSITE" id="PS50103"/>
    </source>
</evidence>
<evidence type="ECO:0000313" key="6">
    <source>
        <dbReference type="EMBL" id="VDN99618.1"/>
    </source>
</evidence>
<keyword evidence="1 4" id="KW-0479">Metal-binding</keyword>
<dbReference type="WBParaSite" id="HNAJ_0000376101-mRNA-1">
    <property type="protein sequence ID" value="HNAJ_0000376101-mRNA-1"/>
    <property type="gene ID" value="HNAJ_0000376101"/>
</dbReference>
<keyword evidence="7" id="KW-1185">Reference proteome</keyword>
<sequence>MADTEKKICRYFNTMGGCWYGDNCNFLHIPDKRPPCKFFWDKSSNGCIYGENCHFSHASASFKIGERSDNKFSYIGNVIEDSQESKCNSDRNNNSMAISSRLTISDPPQTTDCAKDTIELKMEIGDTLINSLDNNKDGADAISTVADVKEYFPVSGFQQEQLTLDSQVMCGTCKRVLERRGNESYCNILKDHYLECFLDKDGDHVKCVKMKAALEAGQMYWCKSCILIFEKPWSLFQHMADKAKGAKVQRWEKKIHLDWIDSVAGLMAGKLILTFYKFDTKSAFSIGHDLGLFSLMKLRIDLKNLLADQYTMEEEMEMAAAAMVQWLVPITTNPWRLHQREVMRKIEHLHRQLVRRAGGNSSLISPSLHIPLKSKQLLSSVGNHSNAPSQFPPTREEDCRILQPEDESATYKKNPSDTGIIEIECPNESVLEIPLSNDTEWHVAGASGDHPPEHYVDVQLAQGKTDPYNKHFSSLDSVYAKSNGYRQCDIYSGRRNGYNIPTRSFRSAIASLNRDQSFNSAYRLYEKSRSKSFSESLRQIASPRVDLNCGFTDEEVEELLQQGIKPWDSEASAALAVLRGEMDHLLD</sequence>
<name>A0A0R3T9M2_RODNA</name>
<feature type="zinc finger region" description="C3H1-type" evidence="4">
    <location>
        <begin position="3"/>
        <end position="31"/>
    </location>
</feature>
<reference evidence="8" key="1">
    <citation type="submission" date="2017-02" db="UniProtKB">
        <authorList>
            <consortium name="WormBaseParasite"/>
        </authorList>
    </citation>
    <scope>IDENTIFICATION</scope>
</reference>
<evidence type="ECO:0000256" key="3">
    <source>
        <dbReference type="ARBA" id="ARBA00022833"/>
    </source>
</evidence>
<protein>
    <submittedName>
        <fullName evidence="8">Zinc finger, CCCH-type</fullName>
    </submittedName>
</protein>
<evidence type="ECO:0000256" key="4">
    <source>
        <dbReference type="PROSITE-ProRule" id="PRU00723"/>
    </source>
</evidence>
<dbReference type="Gene3D" id="4.10.1000.10">
    <property type="entry name" value="Zinc finger, CCCH-type"/>
    <property type="match status" value="1"/>
</dbReference>
<feature type="zinc finger region" description="C3H1-type" evidence="4">
    <location>
        <begin position="35"/>
        <end position="60"/>
    </location>
</feature>
<dbReference type="EMBL" id="UZAE01002315">
    <property type="protein sequence ID" value="VDN99618.1"/>
    <property type="molecule type" value="Genomic_DNA"/>
</dbReference>
<dbReference type="PROSITE" id="PS50103">
    <property type="entry name" value="ZF_C3H1"/>
    <property type="match status" value="2"/>
</dbReference>
<dbReference type="SUPFAM" id="SSF90229">
    <property type="entry name" value="CCCH zinc finger"/>
    <property type="match status" value="1"/>
</dbReference>
<dbReference type="AlphaFoldDB" id="A0A0R3T9M2"/>
<evidence type="ECO:0000256" key="2">
    <source>
        <dbReference type="ARBA" id="ARBA00022771"/>
    </source>
</evidence>
<reference evidence="6 7" key="2">
    <citation type="submission" date="2018-11" db="EMBL/GenBank/DDBJ databases">
        <authorList>
            <consortium name="Pathogen Informatics"/>
        </authorList>
    </citation>
    <scope>NUCLEOTIDE SEQUENCE [LARGE SCALE GENOMIC DNA]</scope>
</reference>
<feature type="domain" description="C3H1-type" evidence="5">
    <location>
        <begin position="35"/>
        <end position="60"/>
    </location>
</feature>
<evidence type="ECO:0000313" key="7">
    <source>
        <dbReference type="Proteomes" id="UP000278807"/>
    </source>
</evidence>
<dbReference type="Proteomes" id="UP000278807">
    <property type="component" value="Unassembled WGS sequence"/>
</dbReference>
<dbReference type="SMART" id="SM00356">
    <property type="entry name" value="ZnF_C3H1"/>
    <property type="match status" value="2"/>
</dbReference>
<evidence type="ECO:0000256" key="1">
    <source>
        <dbReference type="ARBA" id="ARBA00022723"/>
    </source>
</evidence>
<gene>
    <name evidence="6" type="ORF">HNAJ_LOCUS3759</name>
</gene>
<proteinExistence type="predicted"/>
<accession>A0A0R3T9M2</accession>